<dbReference type="GO" id="GO:0030170">
    <property type="term" value="F:pyridoxal phosphate binding"/>
    <property type="evidence" value="ECO:0007669"/>
    <property type="project" value="InterPro"/>
</dbReference>
<dbReference type="GO" id="GO:0008483">
    <property type="term" value="F:transaminase activity"/>
    <property type="evidence" value="ECO:0007669"/>
    <property type="project" value="UniProtKB-KW"/>
</dbReference>
<comment type="similarity">
    <text evidence="6">Belongs to the class-I pyridoxal-phosphate-dependent aminotransferase family. Alanine aminotransferase subfamily.</text>
</comment>
<evidence type="ECO:0000313" key="9">
    <source>
        <dbReference type="EMBL" id="CCE80715.1"/>
    </source>
</evidence>
<dbReference type="InterPro" id="IPR015424">
    <property type="entry name" value="PyrdxlP-dep_Trfase"/>
</dbReference>
<dbReference type="InParanoid" id="G8YK70"/>
<evidence type="ECO:0000256" key="5">
    <source>
        <dbReference type="ARBA" id="ARBA00022898"/>
    </source>
</evidence>
<dbReference type="PANTHER" id="PTHR11751">
    <property type="entry name" value="ALANINE AMINOTRANSFERASE"/>
    <property type="match status" value="1"/>
</dbReference>
<dbReference type="InterPro" id="IPR015422">
    <property type="entry name" value="PyrdxlP-dep_Trfase_small"/>
</dbReference>
<dbReference type="OMA" id="GTQHFRV"/>
<dbReference type="SUPFAM" id="SSF53383">
    <property type="entry name" value="PLP-dependent transferases"/>
    <property type="match status" value="1"/>
</dbReference>
<dbReference type="STRING" id="559304.G8YK70"/>
<name>G8YK70_PICSO</name>
<dbReference type="FunFam" id="3.40.640.10:FF:000012">
    <property type="entry name" value="alanine aminotransferase 2"/>
    <property type="match status" value="1"/>
</dbReference>
<dbReference type="Gene3D" id="3.90.1150.10">
    <property type="entry name" value="Aspartate Aminotransferase, domain 1"/>
    <property type="match status" value="1"/>
</dbReference>
<dbReference type="Proteomes" id="UP000005222">
    <property type="component" value="Chromosome G"/>
</dbReference>
<evidence type="ECO:0000256" key="3">
    <source>
        <dbReference type="ARBA" id="ARBA00022576"/>
    </source>
</evidence>
<evidence type="ECO:0000256" key="2">
    <source>
        <dbReference type="ARBA" id="ARBA00011738"/>
    </source>
</evidence>
<dbReference type="EMBL" id="FO082053">
    <property type="protein sequence ID" value="CCE79950.1"/>
    <property type="molecule type" value="Genomic_DNA"/>
</dbReference>
<evidence type="ECO:0000259" key="7">
    <source>
        <dbReference type="Pfam" id="PF00155"/>
    </source>
</evidence>
<accession>G8YK70</accession>
<evidence type="ECO:0000313" key="8">
    <source>
        <dbReference type="EMBL" id="CCE79950.1"/>
    </source>
</evidence>
<keyword evidence="10" id="KW-1185">Reference proteome</keyword>
<dbReference type="Pfam" id="PF00155">
    <property type="entry name" value="Aminotran_1_2"/>
    <property type="match status" value="1"/>
</dbReference>
<dbReference type="AlphaFoldDB" id="G8YK70"/>
<proteinExistence type="inferred from homology"/>
<evidence type="ECO:0000313" key="10">
    <source>
        <dbReference type="Proteomes" id="UP000005222"/>
    </source>
</evidence>
<reference evidence="8" key="1">
    <citation type="submission" date="2011-10" db="EMBL/GenBank/DDBJ databases">
        <authorList>
            <person name="Genoscope - CEA"/>
        </authorList>
    </citation>
    <scope>NUCLEOTIDE SEQUENCE</scope>
</reference>
<feature type="domain" description="Aminotransferase class I/classII large" evidence="7">
    <location>
        <begin position="97"/>
        <end position="467"/>
    </location>
</feature>
<comment type="subunit">
    <text evidence="2">Homodimer.</text>
</comment>
<keyword evidence="5" id="KW-0663">Pyridoxal phosphate</keyword>
<evidence type="ECO:0000256" key="1">
    <source>
        <dbReference type="ARBA" id="ARBA00001933"/>
    </source>
</evidence>
<dbReference type="OrthoDB" id="1732682at2759"/>
<evidence type="ECO:0000256" key="4">
    <source>
        <dbReference type="ARBA" id="ARBA00022679"/>
    </source>
</evidence>
<dbReference type="InterPro" id="IPR004839">
    <property type="entry name" value="Aminotransferase_I/II_large"/>
</dbReference>
<dbReference type="InterPro" id="IPR045088">
    <property type="entry name" value="ALAT1/2-like"/>
</dbReference>
<keyword evidence="4" id="KW-0808">Transferase</keyword>
<dbReference type="Proteomes" id="UP000005222">
    <property type="component" value="Chromosome H"/>
</dbReference>
<protein>
    <submittedName>
        <fullName evidence="8">Piso0_003043 protein</fullName>
    </submittedName>
</protein>
<comment type="cofactor">
    <cofactor evidence="1">
        <name>pyridoxal 5'-phosphate</name>
        <dbReference type="ChEBI" id="CHEBI:597326"/>
    </cofactor>
</comment>
<organism evidence="8 10">
    <name type="scientific">Pichia sorbitophila (strain ATCC MYA-4447 / BCRC 22081 / CBS 7064 / NBRC 10061 / NRRL Y-12695)</name>
    <name type="common">Hybrid yeast</name>
    <dbReference type="NCBI Taxonomy" id="559304"/>
    <lineage>
        <taxon>Eukaryota</taxon>
        <taxon>Fungi</taxon>
        <taxon>Dikarya</taxon>
        <taxon>Ascomycota</taxon>
        <taxon>Saccharomycotina</taxon>
        <taxon>Pichiomycetes</taxon>
        <taxon>Debaryomycetaceae</taxon>
        <taxon>Millerozyma</taxon>
    </lineage>
</organism>
<dbReference type="eggNOG" id="KOG0258">
    <property type="taxonomic scope" value="Eukaryota"/>
</dbReference>
<dbReference type="HOGENOM" id="CLU_014254_3_0_1"/>
<evidence type="ECO:0000256" key="6">
    <source>
        <dbReference type="ARBA" id="ARBA00025785"/>
    </source>
</evidence>
<keyword evidence="3" id="KW-0032">Aminotransferase</keyword>
<dbReference type="FunCoup" id="G8YK70">
    <property type="interactions" value="815"/>
</dbReference>
<dbReference type="InterPro" id="IPR015421">
    <property type="entry name" value="PyrdxlP-dep_Trfase_major"/>
</dbReference>
<gene>
    <name evidence="8" type="primary">Piso0_003043</name>
    <name evidence="8" type="ORF">GNLVRS01_PISO0G03636g</name>
    <name evidence="9" type="ORF">GNLVRS01_PISO0H03637g</name>
</gene>
<dbReference type="Gene3D" id="1.10.287.1970">
    <property type="match status" value="1"/>
</dbReference>
<dbReference type="UniPathway" id="UPA00528">
    <property type="reaction ID" value="UER00586"/>
</dbReference>
<sequence>MRRQFLYNQIRRLSLAELNQNVLNAKYAVRGSIPIRADELSEQLKKDPKSLPFKKIIYANIGNPQQLDQKPLTWFREVLSVLQNPNLLDKGIYKRDVEERARRLLNDVKSLGAYSNSSGSAYVRKTVARFMDERDGFKSDPANIFLTNGASTSVSYLIDVLSTGKKSGFLIPIPQYPLYTASISLNGATPLFYYLNESNEWSTDPKQIKNIVVKAESEGIDVKALVVINPGNPTGALLSAEDIAGIIDVAAQHDIILIADEVYQNNIFQGEFVSVKKVLCELLEKDYEKYKHVKLASLNSTSKGFSGECGQRGGYMELFGFPAFFKDVIFKLASINLCSVVSGQALVDLLVNPPQEGEPSYELYEKESADVHSTLEQRANALFSAFKEMEDVSCNMPMGAMYLFPRLHFTESEYPELFKIAETKEVPVDEIYCLELLEKTGICTVPGSGFGQVPGTYHVRTTFLAPGSDWVTSWTDFHKKFVNHYKIKK</sequence>
<dbReference type="Gene3D" id="3.40.640.10">
    <property type="entry name" value="Type I PLP-dependent aspartate aminotransferase-like (Major domain)"/>
    <property type="match status" value="1"/>
</dbReference>
<dbReference type="PANTHER" id="PTHR11751:SF29">
    <property type="entry name" value="ALANINE TRANSAMINASE"/>
    <property type="match status" value="1"/>
</dbReference>
<dbReference type="CDD" id="cd00609">
    <property type="entry name" value="AAT_like"/>
    <property type="match status" value="1"/>
</dbReference>
<dbReference type="EMBL" id="FO082052">
    <property type="protein sequence ID" value="CCE80715.1"/>
    <property type="molecule type" value="Genomic_DNA"/>
</dbReference>
<reference evidence="10" key="2">
    <citation type="journal article" date="2012" name="G3 (Bethesda)">
        <title>Pichia sorbitophila, an interspecies yeast hybrid reveals early steps of genome resolution following polyploidization.</title>
        <authorList>
            <person name="Leh Louis V."/>
            <person name="Despons L."/>
            <person name="Friedrich A."/>
            <person name="Martin T."/>
            <person name="Durrens P."/>
            <person name="Casaregola S."/>
            <person name="Neuveglise C."/>
            <person name="Fairhead C."/>
            <person name="Marck C."/>
            <person name="Cruz J.A."/>
            <person name="Straub M.L."/>
            <person name="Kugler V."/>
            <person name="Sacerdot C."/>
            <person name="Uzunov Z."/>
            <person name="Thierry A."/>
            <person name="Weiss S."/>
            <person name="Bleykasten C."/>
            <person name="De Montigny J."/>
            <person name="Jacques N."/>
            <person name="Jung P."/>
            <person name="Lemaire M."/>
            <person name="Mallet S."/>
            <person name="Morel G."/>
            <person name="Richard G.F."/>
            <person name="Sarkar A."/>
            <person name="Savel G."/>
            <person name="Schacherer J."/>
            <person name="Seret M.L."/>
            <person name="Talla E."/>
            <person name="Samson G."/>
            <person name="Jubin C."/>
            <person name="Poulain J."/>
            <person name="Vacherie B."/>
            <person name="Barbe V."/>
            <person name="Pelletier E."/>
            <person name="Sherman D.J."/>
            <person name="Westhof E."/>
            <person name="Weissenbach J."/>
            <person name="Baret P.V."/>
            <person name="Wincker P."/>
            <person name="Gaillardin C."/>
            <person name="Dujon B."/>
            <person name="Souciet J.L."/>
        </authorList>
    </citation>
    <scope>NUCLEOTIDE SEQUENCE [LARGE SCALE GENOMIC DNA]</scope>
    <source>
        <strain evidence="10">ATCC MYA-4447 / BCRC 22081 / CBS 7064 / NBRC 10061 / NRRL Y-12695</strain>
    </source>
</reference>
<dbReference type="GO" id="GO:0042853">
    <property type="term" value="P:L-alanine catabolic process"/>
    <property type="evidence" value="ECO:0007669"/>
    <property type="project" value="UniProtKB-UniPathway"/>
</dbReference>